<dbReference type="OrthoDB" id="10250354at2759"/>
<name>A0A812RT75_SYMPI</name>
<comment type="caution">
    <text evidence="1">The sequence shown here is derived from an EMBL/GenBank/DDBJ whole genome shotgun (WGS) entry which is preliminary data.</text>
</comment>
<keyword evidence="2" id="KW-1185">Reference proteome</keyword>
<evidence type="ECO:0000313" key="2">
    <source>
        <dbReference type="Proteomes" id="UP000649617"/>
    </source>
</evidence>
<dbReference type="Proteomes" id="UP000649617">
    <property type="component" value="Unassembled WGS sequence"/>
</dbReference>
<organism evidence="1 2">
    <name type="scientific">Symbiodinium pilosum</name>
    <name type="common">Dinoflagellate</name>
    <dbReference type="NCBI Taxonomy" id="2952"/>
    <lineage>
        <taxon>Eukaryota</taxon>
        <taxon>Sar</taxon>
        <taxon>Alveolata</taxon>
        <taxon>Dinophyceae</taxon>
        <taxon>Suessiales</taxon>
        <taxon>Symbiodiniaceae</taxon>
        <taxon>Symbiodinium</taxon>
    </lineage>
</organism>
<dbReference type="AlphaFoldDB" id="A0A812RT75"/>
<feature type="non-terminal residue" evidence="1">
    <location>
        <position position="1"/>
    </location>
</feature>
<sequence>YLGEAVGSELQHDVLVAIMGLVHGVETEVQDIGVASDPPPPWLREEKDKAAEVKESLTTDRLNWEAFLDALGLKPLSPCTSHRKVAGTLLTIDLGWRLSSSVWWKAATASKQALEYVERRLNDADRVEITWLKQLRTPERVEVS</sequence>
<evidence type="ECO:0000313" key="1">
    <source>
        <dbReference type="EMBL" id="CAE7452715.1"/>
    </source>
</evidence>
<reference evidence="1" key="1">
    <citation type="submission" date="2021-02" db="EMBL/GenBank/DDBJ databases">
        <authorList>
            <person name="Dougan E. K."/>
            <person name="Rhodes N."/>
            <person name="Thang M."/>
            <person name="Chan C."/>
        </authorList>
    </citation>
    <scope>NUCLEOTIDE SEQUENCE</scope>
</reference>
<proteinExistence type="predicted"/>
<gene>
    <name evidence="1" type="ORF">SPIL2461_LOCUS11096</name>
</gene>
<accession>A0A812RT75</accession>
<dbReference type="EMBL" id="CAJNIZ010021524">
    <property type="protein sequence ID" value="CAE7452715.1"/>
    <property type="molecule type" value="Genomic_DNA"/>
</dbReference>
<protein>
    <submittedName>
        <fullName evidence="1">Uncharacterized protein</fullName>
    </submittedName>
</protein>
<feature type="non-terminal residue" evidence="1">
    <location>
        <position position="144"/>
    </location>
</feature>